<dbReference type="HOGENOM" id="CLU_068879_0_0_6"/>
<sequence length="353" mass="39595">MDQSTELAATNEQAQAQAPEFCSFTFDSPSIVSSGSDLLDCMECAHNGRWYETPIDFNGIARSFTSSAAYHQSPLVFKRNVITSCFEPTPYLSRPDFISFAQDFVVFGNGYLEKRINRLGDILTLKPSLAKYTRAGVNEGQYWQVKNYQDAYEFRKNSVLHLKNPCIHQEIYGVPDYLAGLISANLNHSATLFRTNYYENGSHAGVMVYLSTALANDEAVESLKKSLTEARKGKAFKNIFVYAANGEKDGIQILPFSQISAKDEFVGIKDTTRDDLLAMHRIPPQLMGIIPQGAGSLGDIEKAAMVFWFNELLPLMESMKSINDMLGVEVIRFKQYALLDFVTQAKDKEPNYK</sequence>
<evidence type="ECO:0000313" key="2">
    <source>
        <dbReference type="EMBL" id="EFB73698.1"/>
    </source>
</evidence>
<dbReference type="RefSeq" id="WP_006813049.1">
    <property type="nucleotide sequence ID" value="NZ_GG703817.1"/>
</dbReference>
<dbReference type="InterPro" id="IPR030935">
    <property type="entry name" value="PBSX_Proteobac"/>
</dbReference>
<protein>
    <submittedName>
        <fullName evidence="2">Phage portal protein, PBSX family</fullName>
    </submittedName>
</protein>
<accession>D1NZ00</accession>
<dbReference type="PIRSF" id="PIRSF018494">
    <property type="entry name" value="PBSX_VPQ"/>
    <property type="match status" value="1"/>
</dbReference>
<comment type="caution">
    <text evidence="2">The sequence shown here is derived from an EMBL/GenBank/DDBJ whole genome shotgun (WGS) entry which is preliminary data.</text>
</comment>
<dbReference type="NCBIfam" id="TIGR01540">
    <property type="entry name" value="portal_PBSX"/>
    <property type="match status" value="1"/>
</dbReference>
<proteinExistence type="inferred from homology"/>
<organism evidence="2 3">
    <name type="scientific">Providencia rustigianii DSM 4541</name>
    <dbReference type="NCBI Taxonomy" id="500637"/>
    <lineage>
        <taxon>Bacteria</taxon>
        <taxon>Pseudomonadati</taxon>
        <taxon>Pseudomonadota</taxon>
        <taxon>Gammaproteobacteria</taxon>
        <taxon>Enterobacterales</taxon>
        <taxon>Morganellaceae</taxon>
        <taxon>Providencia</taxon>
    </lineage>
</organism>
<evidence type="ECO:0000313" key="3">
    <source>
        <dbReference type="Proteomes" id="UP000005512"/>
    </source>
</evidence>
<dbReference type="STRING" id="500637.PROVRUST_04970"/>
<dbReference type="InterPro" id="IPR006944">
    <property type="entry name" value="Phage/GTA_portal"/>
</dbReference>
<keyword evidence="3" id="KW-1185">Reference proteome</keyword>
<dbReference type="Pfam" id="PF04860">
    <property type="entry name" value="Phage_portal"/>
    <property type="match status" value="1"/>
</dbReference>
<dbReference type="Proteomes" id="UP000005512">
    <property type="component" value="Unassembled WGS sequence"/>
</dbReference>
<gene>
    <name evidence="2" type="ORF">PROVRUST_04970</name>
</gene>
<dbReference type="InterPro" id="IPR006430">
    <property type="entry name" value="Phage_portal_PBSX"/>
</dbReference>
<dbReference type="eggNOG" id="COG4695">
    <property type="taxonomic scope" value="Bacteria"/>
</dbReference>
<dbReference type="AlphaFoldDB" id="D1NZ00"/>
<name>D1NZ00_9GAMM</name>
<comment type="similarity">
    <text evidence="1">Belongs to the phage portal family. PBSX subfamily.</text>
</comment>
<evidence type="ECO:0000256" key="1">
    <source>
        <dbReference type="ARBA" id="ARBA00006799"/>
    </source>
</evidence>
<dbReference type="EMBL" id="ABXV02000011">
    <property type="protein sequence ID" value="EFB73698.1"/>
    <property type="molecule type" value="Genomic_DNA"/>
</dbReference>
<reference evidence="2" key="1">
    <citation type="submission" date="2009-12" db="EMBL/GenBank/DDBJ databases">
        <authorList>
            <person name="Weinstock G."/>
            <person name="Sodergren E."/>
            <person name="Clifton S."/>
            <person name="Fulton L."/>
            <person name="Fulton B."/>
            <person name="Courtney L."/>
            <person name="Fronick C."/>
            <person name="Harrison M."/>
            <person name="Strong C."/>
            <person name="Farmer C."/>
            <person name="Delahaunty K."/>
            <person name="Markovic C."/>
            <person name="Hall O."/>
            <person name="Minx P."/>
            <person name="Tomlinson C."/>
            <person name="Mitreva M."/>
            <person name="Nelson J."/>
            <person name="Hou S."/>
            <person name="Wollam A."/>
            <person name="Pepin K.H."/>
            <person name="Johnson M."/>
            <person name="Bhonagiri V."/>
            <person name="Nash W.E."/>
            <person name="Warren W."/>
            <person name="Chinwalla A."/>
            <person name="Mardis E.R."/>
            <person name="Wilson R.K."/>
        </authorList>
    </citation>
    <scope>NUCLEOTIDE SEQUENCE [LARGE SCALE GENOMIC DNA]</scope>
    <source>
        <strain evidence="2">DSM 4541</strain>
    </source>
</reference>